<name>A0A6J7JFZ4_9ZZZZ</name>
<dbReference type="SUPFAM" id="SSF75217">
    <property type="entry name" value="alpha/beta knot"/>
    <property type="match status" value="1"/>
</dbReference>
<dbReference type="InterPro" id="IPR029026">
    <property type="entry name" value="tRNA_m1G_MTases_N"/>
</dbReference>
<dbReference type="GO" id="GO:0006396">
    <property type="term" value="P:RNA processing"/>
    <property type="evidence" value="ECO:0007669"/>
    <property type="project" value="InterPro"/>
</dbReference>
<evidence type="ECO:0000256" key="3">
    <source>
        <dbReference type="ARBA" id="ARBA00022679"/>
    </source>
</evidence>
<dbReference type="InterPro" id="IPR029064">
    <property type="entry name" value="Ribosomal_eL30-like_sf"/>
</dbReference>
<dbReference type="InterPro" id="IPR051259">
    <property type="entry name" value="rRNA_Methyltransferase"/>
</dbReference>
<dbReference type="InterPro" id="IPR001537">
    <property type="entry name" value="SpoU_MeTrfase"/>
</dbReference>
<dbReference type="GO" id="GO:0003723">
    <property type="term" value="F:RNA binding"/>
    <property type="evidence" value="ECO:0007669"/>
    <property type="project" value="InterPro"/>
</dbReference>
<proteinExistence type="inferred from homology"/>
<protein>
    <submittedName>
        <fullName evidence="5">Unannotated protein</fullName>
    </submittedName>
</protein>
<gene>
    <name evidence="5" type="ORF">UFOPK3752_01104</name>
</gene>
<sequence length="271" mass="27923">MTSVELTSTRAPRVTAARRLTKRAFRDRDGRFLCEGPQACREAAASPGVLIELYVTVEAASRHPEIVAAARACGAEVVRSSGEVVGSLSGTVTPQGMVGVCARVGATMDDLLGLRPSLVTVLAHARDPGNVGTVIRCSDAAGVGGVILTDASVDPLNPKAVRASAGSIFHLPVVTGPSVEQLLPALRSAGLRVMAADGAGERDLDDLLDDGSLAAPTAWVFGNEAWGLPAATRALCDDVVRVPIHGRAESLNLAAAAAVCLYASARAQRTR</sequence>
<dbReference type="GO" id="GO:0005737">
    <property type="term" value="C:cytoplasm"/>
    <property type="evidence" value="ECO:0007669"/>
    <property type="project" value="UniProtKB-ARBA"/>
</dbReference>
<comment type="similarity">
    <text evidence="1">Belongs to the class IV-like SAM-binding methyltransferase superfamily. RNA methyltransferase TrmH family.</text>
</comment>
<dbReference type="Pfam" id="PF00588">
    <property type="entry name" value="SpoU_methylase"/>
    <property type="match status" value="1"/>
</dbReference>
<reference evidence="5" key="1">
    <citation type="submission" date="2020-05" db="EMBL/GenBank/DDBJ databases">
        <authorList>
            <person name="Chiriac C."/>
            <person name="Salcher M."/>
            <person name="Ghai R."/>
            <person name="Kavagutti S V."/>
        </authorList>
    </citation>
    <scope>NUCLEOTIDE SEQUENCE</scope>
</reference>
<dbReference type="Gene3D" id="3.30.1330.30">
    <property type="match status" value="1"/>
</dbReference>
<dbReference type="EMBL" id="CAFBND010000037">
    <property type="protein sequence ID" value="CAB4941601.1"/>
    <property type="molecule type" value="Genomic_DNA"/>
</dbReference>
<evidence type="ECO:0000256" key="2">
    <source>
        <dbReference type="ARBA" id="ARBA00022603"/>
    </source>
</evidence>
<dbReference type="PANTHER" id="PTHR43191:SF2">
    <property type="entry name" value="RRNA METHYLTRANSFERASE 3, MITOCHONDRIAL"/>
    <property type="match status" value="1"/>
</dbReference>
<keyword evidence="3" id="KW-0808">Transferase</keyword>
<dbReference type="Gene3D" id="3.40.1280.10">
    <property type="match status" value="1"/>
</dbReference>
<dbReference type="AlphaFoldDB" id="A0A6J7JFZ4"/>
<organism evidence="5">
    <name type="scientific">freshwater metagenome</name>
    <dbReference type="NCBI Taxonomy" id="449393"/>
    <lineage>
        <taxon>unclassified sequences</taxon>
        <taxon>metagenomes</taxon>
        <taxon>ecological metagenomes</taxon>
    </lineage>
</organism>
<keyword evidence="2" id="KW-0489">Methyltransferase</keyword>
<dbReference type="GO" id="GO:0008173">
    <property type="term" value="F:RNA methyltransferase activity"/>
    <property type="evidence" value="ECO:0007669"/>
    <property type="project" value="InterPro"/>
</dbReference>
<dbReference type="GO" id="GO:0032259">
    <property type="term" value="P:methylation"/>
    <property type="evidence" value="ECO:0007669"/>
    <property type="project" value="UniProtKB-KW"/>
</dbReference>
<dbReference type="CDD" id="cd18095">
    <property type="entry name" value="SpoU-like_rRNA-MTase"/>
    <property type="match status" value="1"/>
</dbReference>
<dbReference type="InterPro" id="IPR029028">
    <property type="entry name" value="Alpha/beta_knot_MTases"/>
</dbReference>
<dbReference type="InterPro" id="IPR053888">
    <property type="entry name" value="MRM3-like_sub_bind"/>
</dbReference>
<dbReference type="PANTHER" id="PTHR43191">
    <property type="entry name" value="RRNA METHYLTRANSFERASE 3"/>
    <property type="match status" value="1"/>
</dbReference>
<feature type="domain" description="RNA 2-O ribose methyltransferase substrate binding" evidence="4">
    <location>
        <begin position="33"/>
        <end position="107"/>
    </location>
</feature>
<evidence type="ECO:0000259" key="4">
    <source>
        <dbReference type="SMART" id="SM00967"/>
    </source>
</evidence>
<dbReference type="SUPFAM" id="SSF55315">
    <property type="entry name" value="L30e-like"/>
    <property type="match status" value="1"/>
</dbReference>
<evidence type="ECO:0000313" key="5">
    <source>
        <dbReference type="EMBL" id="CAB4941601.1"/>
    </source>
</evidence>
<dbReference type="InterPro" id="IPR013123">
    <property type="entry name" value="SpoU_subst-bd"/>
</dbReference>
<dbReference type="SMART" id="SM00967">
    <property type="entry name" value="SpoU_sub_bind"/>
    <property type="match status" value="1"/>
</dbReference>
<dbReference type="Pfam" id="PF22435">
    <property type="entry name" value="MRM3-like_sub_bind"/>
    <property type="match status" value="1"/>
</dbReference>
<evidence type="ECO:0000256" key="1">
    <source>
        <dbReference type="ARBA" id="ARBA00007228"/>
    </source>
</evidence>
<accession>A0A6J7JFZ4</accession>